<evidence type="ECO:0000313" key="1">
    <source>
        <dbReference type="EMBL" id="MBO1108830.1"/>
    </source>
</evidence>
<evidence type="ECO:0000313" key="2">
    <source>
        <dbReference type="Proteomes" id="UP000664658"/>
    </source>
</evidence>
<dbReference type="Proteomes" id="UP000664658">
    <property type="component" value="Unassembled WGS sequence"/>
</dbReference>
<dbReference type="EMBL" id="JAFNAA010000011">
    <property type="protein sequence ID" value="MBO1108830.1"/>
    <property type="molecule type" value="Genomic_DNA"/>
</dbReference>
<reference evidence="1" key="1">
    <citation type="submission" date="2021-03" db="EMBL/GenBank/DDBJ databases">
        <title>Plesiomonas shigelloides zfcc0051, isolated from zebrafish feces.</title>
        <authorList>
            <person name="Vanderhoek Z."/>
            <person name="Gaulke C."/>
        </authorList>
    </citation>
    <scope>NUCLEOTIDE SEQUENCE</scope>
    <source>
        <strain evidence="1">Zfcc0051</strain>
    </source>
</reference>
<accession>A0A1A9AVG4</accession>
<protein>
    <submittedName>
        <fullName evidence="1">Uncharacterized protein</fullName>
    </submittedName>
</protein>
<dbReference type="AlphaFoldDB" id="A0A1A9AVG4"/>
<comment type="caution">
    <text evidence="1">The sequence shown here is derived from an EMBL/GenBank/DDBJ whole genome shotgun (WGS) entry which is preliminary data.</text>
</comment>
<gene>
    <name evidence="1" type="ORF">J2R62_11450</name>
</gene>
<sequence>MVTKLKSGKQRQLFELLMQSGPLAVSAMMDGVRVRLQGHCQLAASAQGDRLLVGDSGSQLDIDWRQVNRLEVAADRADTLSFYNGQKLLFALQHPTAAFSPAILEMEGNLL</sequence>
<proteinExistence type="predicted"/>
<dbReference type="RefSeq" id="WP_010862337.1">
    <property type="nucleotide sequence ID" value="NZ_CP027852.1"/>
</dbReference>
<name>A0A1A9AVG4_PLESH</name>
<organism evidence="1 2">
    <name type="scientific">Plesiomonas shigelloides</name>
    <name type="common">Aeromonas shigelloides</name>
    <dbReference type="NCBI Taxonomy" id="703"/>
    <lineage>
        <taxon>Bacteria</taxon>
        <taxon>Pseudomonadati</taxon>
        <taxon>Pseudomonadota</taxon>
        <taxon>Gammaproteobacteria</taxon>
        <taxon>Enterobacterales</taxon>
        <taxon>Enterobacteriaceae</taxon>
        <taxon>Plesiomonas</taxon>
    </lineage>
</organism>
<dbReference type="KEGG" id="pshi:SAMEA2665130_0706"/>